<evidence type="ECO:0000256" key="1">
    <source>
        <dbReference type="SAM" id="MobiDB-lite"/>
    </source>
</evidence>
<keyword evidence="2" id="KW-1133">Transmembrane helix</keyword>
<feature type="region of interest" description="Disordered" evidence="1">
    <location>
        <begin position="41"/>
        <end position="67"/>
    </location>
</feature>
<keyword evidence="2" id="KW-0812">Transmembrane</keyword>
<feature type="region of interest" description="Disordered" evidence="1">
    <location>
        <begin position="168"/>
        <end position="221"/>
    </location>
</feature>
<reference evidence="4 5" key="1">
    <citation type="journal article" date="2019" name="Mol. Ecol. Resour.">
        <title>Chromosome-level genome assembly of Triplophysa tibetana, a fish adapted to the harsh high-altitude environment of the Tibetan Plateau.</title>
        <authorList>
            <person name="Yang X."/>
            <person name="Liu H."/>
            <person name="Ma Z."/>
            <person name="Zou Y."/>
            <person name="Zou M."/>
            <person name="Mao Y."/>
            <person name="Li X."/>
            <person name="Wang H."/>
            <person name="Chen T."/>
            <person name="Wang W."/>
            <person name="Yang R."/>
        </authorList>
    </citation>
    <scope>NUCLEOTIDE SEQUENCE [LARGE SCALE GENOMIC DNA]</scope>
    <source>
        <strain evidence="4">TTIB1903HZAU</strain>
        <tissue evidence="4">Muscle</tissue>
    </source>
</reference>
<evidence type="ECO:0000256" key="3">
    <source>
        <dbReference type="SAM" id="SignalP"/>
    </source>
</evidence>
<evidence type="ECO:0000256" key="2">
    <source>
        <dbReference type="SAM" id="Phobius"/>
    </source>
</evidence>
<dbReference type="AlphaFoldDB" id="A0A5A9N4U7"/>
<name>A0A5A9N4U7_9TELE</name>
<feature type="compositionally biased region" description="Polar residues" evidence="1">
    <location>
        <begin position="41"/>
        <end position="65"/>
    </location>
</feature>
<proteinExistence type="predicted"/>
<evidence type="ECO:0000313" key="4">
    <source>
        <dbReference type="EMBL" id="KAA0704175.1"/>
    </source>
</evidence>
<keyword evidence="2" id="KW-0472">Membrane</keyword>
<gene>
    <name evidence="4" type="ORF">E1301_Tti000184</name>
</gene>
<keyword evidence="3" id="KW-0732">Signal</keyword>
<sequence length="221" mass="24413">MRTAKTECFVCFVLFFGTMRAQNNLTLTTVPLTTKIDTSQITVSPSNENPSTQRETTQQKTNGSHQDCVCTPSPTKTLKGYYIFFELEGNKLTLVLGALMLACFILLLTTLILACHLCNMKVMISKFKPNNNNIDLKVMRKRSESPSRDDGPAVREPTETCVMLSGVTTQEEENKEECVQPIPEPILEGPNGEVAQESGNDCKAESKEPDVETPESSAIEV</sequence>
<feature type="compositionally biased region" description="Basic and acidic residues" evidence="1">
    <location>
        <begin position="200"/>
        <end position="210"/>
    </location>
</feature>
<feature type="chain" id="PRO_5022813995" evidence="3">
    <location>
        <begin position="22"/>
        <end position="221"/>
    </location>
</feature>
<feature type="transmembrane region" description="Helical" evidence="2">
    <location>
        <begin position="94"/>
        <end position="118"/>
    </location>
</feature>
<accession>A0A5A9N4U7</accession>
<comment type="caution">
    <text evidence="4">The sequence shown here is derived from an EMBL/GenBank/DDBJ whole genome shotgun (WGS) entry which is preliminary data.</text>
</comment>
<protein>
    <submittedName>
        <fullName evidence="4">Uncharacterized protein</fullName>
    </submittedName>
</protein>
<evidence type="ECO:0000313" key="5">
    <source>
        <dbReference type="Proteomes" id="UP000324632"/>
    </source>
</evidence>
<dbReference type="EMBL" id="SOYY01000023">
    <property type="protein sequence ID" value="KAA0704175.1"/>
    <property type="molecule type" value="Genomic_DNA"/>
</dbReference>
<keyword evidence="5" id="KW-1185">Reference proteome</keyword>
<feature type="signal peptide" evidence="3">
    <location>
        <begin position="1"/>
        <end position="21"/>
    </location>
</feature>
<organism evidence="4 5">
    <name type="scientific">Triplophysa tibetana</name>
    <dbReference type="NCBI Taxonomy" id="1572043"/>
    <lineage>
        <taxon>Eukaryota</taxon>
        <taxon>Metazoa</taxon>
        <taxon>Chordata</taxon>
        <taxon>Craniata</taxon>
        <taxon>Vertebrata</taxon>
        <taxon>Euteleostomi</taxon>
        <taxon>Actinopterygii</taxon>
        <taxon>Neopterygii</taxon>
        <taxon>Teleostei</taxon>
        <taxon>Ostariophysi</taxon>
        <taxon>Cypriniformes</taxon>
        <taxon>Nemacheilidae</taxon>
        <taxon>Triplophysa</taxon>
    </lineage>
</organism>
<dbReference type="Proteomes" id="UP000324632">
    <property type="component" value="Chromosome 23"/>
</dbReference>